<evidence type="ECO:0000256" key="1">
    <source>
        <dbReference type="SAM" id="MobiDB-lite"/>
    </source>
</evidence>
<gene>
    <name evidence="2" type="ORF">QE152_g25407</name>
</gene>
<comment type="caution">
    <text evidence="2">The sequence shown here is derived from an EMBL/GenBank/DDBJ whole genome shotgun (WGS) entry which is preliminary data.</text>
</comment>
<organism evidence="2 3">
    <name type="scientific">Popillia japonica</name>
    <name type="common">Japanese beetle</name>
    <dbReference type="NCBI Taxonomy" id="7064"/>
    <lineage>
        <taxon>Eukaryota</taxon>
        <taxon>Metazoa</taxon>
        <taxon>Ecdysozoa</taxon>
        <taxon>Arthropoda</taxon>
        <taxon>Hexapoda</taxon>
        <taxon>Insecta</taxon>
        <taxon>Pterygota</taxon>
        <taxon>Neoptera</taxon>
        <taxon>Endopterygota</taxon>
        <taxon>Coleoptera</taxon>
        <taxon>Polyphaga</taxon>
        <taxon>Scarabaeiformia</taxon>
        <taxon>Scarabaeidae</taxon>
        <taxon>Rutelinae</taxon>
        <taxon>Popillia</taxon>
    </lineage>
</organism>
<dbReference type="EMBL" id="JASPKY010000278">
    <property type="protein sequence ID" value="KAK9711561.1"/>
    <property type="molecule type" value="Genomic_DNA"/>
</dbReference>
<protein>
    <submittedName>
        <fullName evidence="2">Uncharacterized protein</fullName>
    </submittedName>
</protein>
<proteinExistence type="predicted"/>
<feature type="compositionally biased region" description="Basic and acidic residues" evidence="1">
    <location>
        <begin position="226"/>
        <end position="238"/>
    </location>
</feature>
<reference evidence="2 3" key="1">
    <citation type="journal article" date="2024" name="BMC Genomics">
        <title>De novo assembly and annotation of Popillia japonica's genome with initial clues to its potential as an invasive pest.</title>
        <authorList>
            <person name="Cucini C."/>
            <person name="Boschi S."/>
            <person name="Funari R."/>
            <person name="Cardaioli E."/>
            <person name="Iannotti N."/>
            <person name="Marturano G."/>
            <person name="Paoli F."/>
            <person name="Bruttini M."/>
            <person name="Carapelli A."/>
            <person name="Frati F."/>
            <person name="Nardi F."/>
        </authorList>
    </citation>
    <scope>NUCLEOTIDE SEQUENCE [LARGE SCALE GENOMIC DNA]</scope>
    <source>
        <strain evidence="2">DMR45628</strain>
    </source>
</reference>
<keyword evidence="3" id="KW-1185">Reference proteome</keyword>
<sequence>MLNDDFDAIENMINSSYTNENESKFYTRAENNNPRLINENDNLSIPESLHNDDSSPNSILDNNYFDLGNRYDDIDQFSENFDNKMSSIEPDGTEIKLKQSISLYDDDKFIGSGNIDEFVIALSESTPDNKSKPKKQIKSSKLPKSTEKSNSLENSSIGYGGNSKDRKKNNLASLKRSISLLDPVQKPKTLKNKQDVQNYFNEQELKSPTKVEKNFGGKIETSSPVRHQEENNRFVPKAEDLFSVDDEMYEEYKKYEEMYLKEKEEKLKKEERRISDGQSGLLTASEDEEAQQQSVKLSGDSAYGSLNRKTPKVRARSTKLTPLDSQRNLTAESPNSSSSESSPVIQSTSPVSL</sequence>
<dbReference type="AlphaFoldDB" id="A0AAW1K0W1"/>
<feature type="compositionally biased region" description="Low complexity" evidence="1">
    <location>
        <begin position="333"/>
        <end position="353"/>
    </location>
</feature>
<feature type="region of interest" description="Disordered" evidence="1">
    <location>
        <begin position="207"/>
        <end position="238"/>
    </location>
</feature>
<feature type="compositionally biased region" description="Basic and acidic residues" evidence="1">
    <location>
        <begin position="265"/>
        <end position="275"/>
    </location>
</feature>
<feature type="compositionally biased region" description="Polar residues" evidence="1">
    <location>
        <begin position="148"/>
        <end position="157"/>
    </location>
</feature>
<feature type="region of interest" description="Disordered" evidence="1">
    <location>
        <begin position="265"/>
        <end position="353"/>
    </location>
</feature>
<name>A0AAW1K0W1_POPJA</name>
<accession>A0AAW1K0W1</accession>
<evidence type="ECO:0000313" key="2">
    <source>
        <dbReference type="EMBL" id="KAK9711561.1"/>
    </source>
</evidence>
<dbReference type="Proteomes" id="UP001458880">
    <property type="component" value="Unassembled WGS sequence"/>
</dbReference>
<evidence type="ECO:0000313" key="3">
    <source>
        <dbReference type="Proteomes" id="UP001458880"/>
    </source>
</evidence>
<feature type="region of interest" description="Disordered" evidence="1">
    <location>
        <begin position="125"/>
        <end position="167"/>
    </location>
</feature>
<feature type="compositionally biased region" description="Polar residues" evidence="1">
    <location>
        <begin position="318"/>
        <end position="332"/>
    </location>
</feature>